<protein>
    <submittedName>
        <fullName evidence="1">Uncharacterized protein</fullName>
    </submittedName>
</protein>
<proteinExistence type="predicted"/>
<dbReference type="Proteomes" id="UP000308197">
    <property type="component" value="Unassembled WGS sequence"/>
</dbReference>
<gene>
    <name evidence="1" type="ORF">K466DRAFT_555777</name>
</gene>
<dbReference type="EMBL" id="ML211430">
    <property type="protein sequence ID" value="TFK82999.1"/>
    <property type="molecule type" value="Genomic_DNA"/>
</dbReference>
<name>A0A5C3P1V7_9APHY</name>
<dbReference type="STRING" id="1314778.A0A5C3P1V7"/>
<evidence type="ECO:0000313" key="1">
    <source>
        <dbReference type="EMBL" id="TFK82999.1"/>
    </source>
</evidence>
<sequence length="516" mass="57457">MIDWLRMLYSHLSYVVRFDGQTSDDTFQAAAGILIGDPASPILWLLFISDFDLPSHPEDIALDGIVVSHQWLADDAMLASTAAHAAQAKLTYFEEYCGDNSLTPSVPKTFAALFGPVPVPTPVLTLQRRRIAWVESAVYSGVTVTSSARNIFKLHYAAKEKSARKVANGALALQQYIGPIPPLIALRMYRALVEPHLTYGCEIVVDVHPASLQPMEKIEHAFLRRALSLGTHCQLAPLFLETGLWPLRYRRLHLSLRYLAYVLKDGPLFLAAAFRDSFPLATRSPDAGGPASSWWSDLYHALASLPVPVHTLPLDVLPTPDDVARCITDVQRSLFDSFVITIRTSERLPAFDARLRLRSQPPSSLAALCAPRAYLSLPNARLRGALMRLVASEHPLAIEVLRRLPAEAAVPRTWRACRFCRRRGSVEDEPHVLLHCAAPELSLLRARFASTADDLSSTFARVRKQWTGWKLLDFILHCDVLLRPWAEFVVAVFQLCDDTPVLVLRDLDSYCSATVP</sequence>
<keyword evidence="2" id="KW-1185">Reference proteome</keyword>
<organism evidence="1 2">
    <name type="scientific">Polyporus arcularius HHB13444</name>
    <dbReference type="NCBI Taxonomy" id="1314778"/>
    <lineage>
        <taxon>Eukaryota</taxon>
        <taxon>Fungi</taxon>
        <taxon>Dikarya</taxon>
        <taxon>Basidiomycota</taxon>
        <taxon>Agaricomycotina</taxon>
        <taxon>Agaricomycetes</taxon>
        <taxon>Polyporales</taxon>
        <taxon>Polyporaceae</taxon>
        <taxon>Polyporus</taxon>
    </lineage>
</organism>
<reference evidence="1 2" key="1">
    <citation type="journal article" date="2019" name="Nat. Ecol. Evol.">
        <title>Megaphylogeny resolves global patterns of mushroom evolution.</title>
        <authorList>
            <person name="Varga T."/>
            <person name="Krizsan K."/>
            <person name="Foldi C."/>
            <person name="Dima B."/>
            <person name="Sanchez-Garcia M."/>
            <person name="Sanchez-Ramirez S."/>
            <person name="Szollosi G.J."/>
            <person name="Szarkandi J.G."/>
            <person name="Papp V."/>
            <person name="Albert L."/>
            <person name="Andreopoulos W."/>
            <person name="Angelini C."/>
            <person name="Antonin V."/>
            <person name="Barry K.W."/>
            <person name="Bougher N.L."/>
            <person name="Buchanan P."/>
            <person name="Buyck B."/>
            <person name="Bense V."/>
            <person name="Catcheside P."/>
            <person name="Chovatia M."/>
            <person name="Cooper J."/>
            <person name="Damon W."/>
            <person name="Desjardin D."/>
            <person name="Finy P."/>
            <person name="Geml J."/>
            <person name="Haridas S."/>
            <person name="Hughes K."/>
            <person name="Justo A."/>
            <person name="Karasinski D."/>
            <person name="Kautmanova I."/>
            <person name="Kiss B."/>
            <person name="Kocsube S."/>
            <person name="Kotiranta H."/>
            <person name="LaButti K.M."/>
            <person name="Lechner B.E."/>
            <person name="Liimatainen K."/>
            <person name="Lipzen A."/>
            <person name="Lukacs Z."/>
            <person name="Mihaltcheva S."/>
            <person name="Morgado L.N."/>
            <person name="Niskanen T."/>
            <person name="Noordeloos M.E."/>
            <person name="Ohm R.A."/>
            <person name="Ortiz-Santana B."/>
            <person name="Ovrebo C."/>
            <person name="Racz N."/>
            <person name="Riley R."/>
            <person name="Savchenko A."/>
            <person name="Shiryaev A."/>
            <person name="Soop K."/>
            <person name="Spirin V."/>
            <person name="Szebenyi C."/>
            <person name="Tomsovsky M."/>
            <person name="Tulloss R.E."/>
            <person name="Uehling J."/>
            <person name="Grigoriev I.V."/>
            <person name="Vagvolgyi C."/>
            <person name="Papp T."/>
            <person name="Martin F.M."/>
            <person name="Miettinen O."/>
            <person name="Hibbett D.S."/>
            <person name="Nagy L.G."/>
        </authorList>
    </citation>
    <scope>NUCLEOTIDE SEQUENCE [LARGE SCALE GENOMIC DNA]</scope>
    <source>
        <strain evidence="1 2">HHB13444</strain>
    </source>
</reference>
<accession>A0A5C3P1V7</accession>
<dbReference type="InParanoid" id="A0A5C3P1V7"/>
<dbReference type="AlphaFoldDB" id="A0A5C3P1V7"/>
<evidence type="ECO:0000313" key="2">
    <source>
        <dbReference type="Proteomes" id="UP000308197"/>
    </source>
</evidence>